<accession>A0A174UV14</accession>
<dbReference type="Proteomes" id="UP000095725">
    <property type="component" value="Unassembled WGS sequence"/>
</dbReference>
<evidence type="ECO:0000313" key="4">
    <source>
        <dbReference type="Proteomes" id="UP000095725"/>
    </source>
</evidence>
<reference evidence="3 4" key="1">
    <citation type="submission" date="2015-09" db="EMBL/GenBank/DDBJ databases">
        <authorList>
            <consortium name="Pathogen Informatics"/>
        </authorList>
    </citation>
    <scope>NUCLEOTIDE SEQUENCE [LARGE SCALE GENOMIC DNA]</scope>
    <source>
        <strain evidence="1 3">2789STDY5834880</strain>
        <strain evidence="2 4">2789STDY5834946</strain>
    </source>
</reference>
<evidence type="ECO:0000313" key="2">
    <source>
        <dbReference type="EMBL" id="CUQ23555.1"/>
    </source>
</evidence>
<organism evidence="2 4">
    <name type="scientific">Bacteroides caccae</name>
    <dbReference type="NCBI Taxonomy" id="47678"/>
    <lineage>
        <taxon>Bacteria</taxon>
        <taxon>Pseudomonadati</taxon>
        <taxon>Bacteroidota</taxon>
        <taxon>Bacteroidia</taxon>
        <taxon>Bacteroidales</taxon>
        <taxon>Bacteroidaceae</taxon>
        <taxon>Bacteroides</taxon>
    </lineage>
</organism>
<dbReference type="STRING" id="47678.ERS852494_01697"/>
<sequence length="54" mass="6671">MILKDYLNRTSLLGRYFFIPLDMLSYHNSLFVDFYSTRTLKFFFEDISEENDRF</sequence>
<evidence type="ECO:0000313" key="1">
    <source>
        <dbReference type="EMBL" id="CUP18158.1"/>
    </source>
</evidence>
<name>A0A174UV14_9BACE</name>
<dbReference type="AlphaFoldDB" id="A0A174UV14"/>
<evidence type="ECO:0000313" key="3">
    <source>
        <dbReference type="Proteomes" id="UP000095657"/>
    </source>
</evidence>
<dbReference type="Proteomes" id="UP000095657">
    <property type="component" value="Unassembled WGS sequence"/>
</dbReference>
<gene>
    <name evidence="1" type="ORF">ERS852494_01697</name>
    <name evidence="2" type="ORF">ERS852558_02285</name>
</gene>
<protein>
    <submittedName>
        <fullName evidence="2">Uncharacterized protein</fullName>
    </submittedName>
</protein>
<dbReference type="EMBL" id="CZBL01000008">
    <property type="protein sequence ID" value="CUQ23555.1"/>
    <property type="molecule type" value="Genomic_DNA"/>
</dbReference>
<proteinExistence type="predicted"/>
<dbReference type="EMBL" id="CZAI01000003">
    <property type="protein sequence ID" value="CUP18158.1"/>
    <property type="molecule type" value="Genomic_DNA"/>
</dbReference>